<reference evidence="1 2" key="1">
    <citation type="submission" date="2020-08" db="EMBL/GenBank/DDBJ databases">
        <title>Genome public.</title>
        <authorList>
            <person name="Liu C."/>
            <person name="Sun Q."/>
        </authorList>
    </citation>
    <scope>NUCLEOTIDE SEQUENCE [LARGE SCALE GENOMIC DNA]</scope>
    <source>
        <strain evidence="1 2">NSJ-43</strain>
    </source>
</reference>
<dbReference type="Proteomes" id="UP000628463">
    <property type="component" value="Unassembled WGS sequence"/>
</dbReference>
<gene>
    <name evidence="1" type="ORF">H8S01_04975</name>
</gene>
<keyword evidence="2" id="KW-1185">Reference proteome</keyword>
<sequence>MIILAMAIYCEAKPLIEKYRLKKDESYMPFTVFANEEKEILLIITGTGNAAAASSVAGVCAKLDLKADKNFLVNIGTCASASASASDEIYICSKITDESSKRTFYPDMIYKNPFKEAEIITSAVLFGNKNDKNPQNTSDTVLYDMEAAFVWQAGAYFFAPHEMSFVKILSDNGDTEGITPDYITALVENHINIIGEYINRLRDILDDISCAGDEKAAKEKQLADKLCRDLCCSKTMEYELRQYIRYCFIENIDINGVVCKMYEENMMPCNDKREGKKRFEQLKSRLL</sequence>
<dbReference type="EMBL" id="JACOPD010000003">
    <property type="protein sequence ID" value="MBC5680316.1"/>
    <property type="molecule type" value="Genomic_DNA"/>
</dbReference>
<dbReference type="InterPro" id="IPR035994">
    <property type="entry name" value="Nucleoside_phosphorylase_sf"/>
</dbReference>
<dbReference type="RefSeq" id="WP_186836405.1">
    <property type="nucleotide sequence ID" value="NZ_JACOPD010000003.1"/>
</dbReference>
<accession>A0ABR7G0M3</accession>
<organism evidence="1 2">
    <name type="scientific">Lachnospira hominis</name>
    <name type="common">ex Liu et al. 2021</name>
    <dbReference type="NCBI Taxonomy" id="2763051"/>
    <lineage>
        <taxon>Bacteria</taxon>
        <taxon>Bacillati</taxon>
        <taxon>Bacillota</taxon>
        <taxon>Clostridia</taxon>
        <taxon>Lachnospirales</taxon>
        <taxon>Lachnospiraceae</taxon>
        <taxon>Lachnospira</taxon>
    </lineage>
</organism>
<name>A0ABR7G0M3_9FIRM</name>
<protein>
    <recommendedName>
        <fullName evidence="3">Nucleoside phosphorylase domain-containing protein</fullName>
    </recommendedName>
</protein>
<dbReference type="PANTHER" id="PTHR37822:SF2">
    <property type="entry name" value="SPORE PHOTOPRODUCT LYASE"/>
    <property type="match status" value="1"/>
</dbReference>
<dbReference type="PANTHER" id="PTHR37822">
    <property type="entry name" value="SPORE PHOTOPRODUCT LYASE-RELATED"/>
    <property type="match status" value="1"/>
</dbReference>
<dbReference type="InterPro" id="IPR049539">
    <property type="entry name" value="SPL"/>
</dbReference>
<comment type="caution">
    <text evidence="1">The sequence shown here is derived from an EMBL/GenBank/DDBJ whole genome shotgun (WGS) entry which is preliminary data.</text>
</comment>
<proteinExistence type="predicted"/>
<dbReference type="SUPFAM" id="SSF53167">
    <property type="entry name" value="Purine and uridine phosphorylases"/>
    <property type="match status" value="1"/>
</dbReference>
<evidence type="ECO:0000313" key="1">
    <source>
        <dbReference type="EMBL" id="MBC5680316.1"/>
    </source>
</evidence>
<evidence type="ECO:0008006" key="3">
    <source>
        <dbReference type="Google" id="ProtNLM"/>
    </source>
</evidence>
<evidence type="ECO:0000313" key="2">
    <source>
        <dbReference type="Proteomes" id="UP000628463"/>
    </source>
</evidence>
<dbReference type="Gene3D" id="3.40.50.1580">
    <property type="entry name" value="Nucleoside phosphorylase domain"/>
    <property type="match status" value="1"/>
</dbReference>